<accession>A0ABX2CBI1</accession>
<dbReference type="RefSeq" id="WP_172110118.1">
    <property type="nucleotide sequence ID" value="NZ_JABFDN010000002.1"/>
</dbReference>
<keyword evidence="3" id="KW-1185">Reference proteome</keyword>
<dbReference type="Pfam" id="PF01370">
    <property type="entry name" value="Epimerase"/>
    <property type="match status" value="1"/>
</dbReference>
<comment type="caution">
    <text evidence="2">The sequence shown here is derived from an EMBL/GenBank/DDBJ whole genome shotgun (WGS) entry which is preliminary data.</text>
</comment>
<dbReference type="Gene3D" id="3.40.50.720">
    <property type="entry name" value="NAD(P)-binding Rossmann-like Domain"/>
    <property type="match status" value="1"/>
</dbReference>
<dbReference type="InterPro" id="IPR051783">
    <property type="entry name" value="NAD(P)-dependent_oxidoreduct"/>
</dbReference>
<sequence>MNLLVIGFGYSAQRFVDLYGSGFARVTGTVRGADKRAQLARYELDLFDGTAPTAATLATAAEADVVLISAPPGPGDDPALTGFGDAVTNGRARRVVYLSTVGVYGDHQGAWIDEDTPLAPEHDRVQARVRVEEDWRSRIGDRLAVLRLGGIYGPGRNALVELRAGRARRIVKPGQVFNRIHVDDIASAIMGAIRREAGGAWNIVDDEPAPPQDVIAYAASLMGIAPPPEQPLDSVELSPMAKSFYASNRRIRNTRAKQDLGLVFAYPTYRAGLDALWTAGEGRS</sequence>
<proteinExistence type="predicted"/>
<dbReference type="EMBL" id="JABFDN010000002">
    <property type="protein sequence ID" value="NPU65035.1"/>
    <property type="molecule type" value="Genomic_DNA"/>
</dbReference>
<dbReference type="SUPFAM" id="SSF51735">
    <property type="entry name" value="NAD(P)-binding Rossmann-fold domains"/>
    <property type="match status" value="1"/>
</dbReference>
<evidence type="ECO:0000313" key="2">
    <source>
        <dbReference type="EMBL" id="NPU65035.1"/>
    </source>
</evidence>
<feature type="domain" description="NAD-dependent epimerase/dehydratase" evidence="1">
    <location>
        <begin position="90"/>
        <end position="203"/>
    </location>
</feature>
<dbReference type="Proteomes" id="UP000886476">
    <property type="component" value="Unassembled WGS sequence"/>
</dbReference>
<name>A0ABX2CBI1_9BRAD</name>
<protein>
    <submittedName>
        <fullName evidence="2">SDR family oxidoreductase</fullName>
    </submittedName>
</protein>
<organism evidence="2 3">
    <name type="scientific">Bradyrhizobium aeschynomenes</name>
    <dbReference type="NCBI Taxonomy" id="2734909"/>
    <lineage>
        <taxon>Bacteria</taxon>
        <taxon>Pseudomonadati</taxon>
        <taxon>Pseudomonadota</taxon>
        <taxon>Alphaproteobacteria</taxon>
        <taxon>Hyphomicrobiales</taxon>
        <taxon>Nitrobacteraceae</taxon>
        <taxon>Bradyrhizobium</taxon>
    </lineage>
</organism>
<reference evidence="2" key="1">
    <citation type="submission" date="2020-05" db="EMBL/GenBank/DDBJ databases">
        <title>Nod-independent and nitrogen-fixing Bradyrhizobium aeschynomene sp. nov. isolated from nodules of Aeschynomene indica.</title>
        <authorList>
            <person name="Zhang Z."/>
        </authorList>
    </citation>
    <scope>NUCLEOTIDE SEQUENCE</scope>
    <source>
        <strain evidence="2">83012</strain>
    </source>
</reference>
<dbReference type="PANTHER" id="PTHR48079:SF6">
    <property type="entry name" value="NAD(P)-BINDING DOMAIN-CONTAINING PROTEIN-RELATED"/>
    <property type="match status" value="1"/>
</dbReference>
<dbReference type="InterPro" id="IPR001509">
    <property type="entry name" value="Epimerase_deHydtase"/>
</dbReference>
<dbReference type="InterPro" id="IPR036291">
    <property type="entry name" value="NAD(P)-bd_dom_sf"/>
</dbReference>
<evidence type="ECO:0000313" key="3">
    <source>
        <dbReference type="Proteomes" id="UP000886476"/>
    </source>
</evidence>
<dbReference type="CDD" id="cd05266">
    <property type="entry name" value="SDR_a4"/>
    <property type="match status" value="1"/>
</dbReference>
<dbReference type="PANTHER" id="PTHR48079">
    <property type="entry name" value="PROTEIN YEEZ"/>
    <property type="match status" value="1"/>
</dbReference>
<gene>
    <name evidence="2" type="ORF">HL667_08525</name>
</gene>
<evidence type="ECO:0000259" key="1">
    <source>
        <dbReference type="Pfam" id="PF01370"/>
    </source>
</evidence>